<sequence>MLMKRLFLLAAVAGSLTLSFADTSAPSPQQKWKLIWKDEFNGRKLDSKKWEVLTREQSKHNELQYYTPDEVYLENGCLRLRSRQRDFGPQHYTSGRVSTDGKFAPTYGRFEIRARLPGGQGIWPAHWLYPQKRDWAMEYVMAEAVADGKERLIPEFRPWYTEIDIMEFLGHERDVLYATFHFYSFDGKKRTSSGKLQKGVDYTADFHTYVLEWEVDEMRWYVDDQLIHSTREGIPHAPHYLILNTAIGGAWPGNPDATTQFPQYHDIDYVRVYQRAK</sequence>
<keyword evidence="4" id="KW-0812">Transmembrane</keyword>
<organism evidence="11">
    <name type="scientific">bioreactor metagenome</name>
    <dbReference type="NCBI Taxonomy" id="1076179"/>
    <lineage>
        <taxon>unclassified sequences</taxon>
        <taxon>metagenomes</taxon>
        <taxon>ecological metagenomes</taxon>
    </lineage>
</organism>
<dbReference type="SUPFAM" id="SSF49899">
    <property type="entry name" value="Concanavalin A-like lectins/glucanases"/>
    <property type="match status" value="1"/>
</dbReference>
<keyword evidence="7" id="KW-0472">Membrane</keyword>
<keyword evidence="11" id="KW-0326">Glycosidase</keyword>
<dbReference type="Gene3D" id="2.60.120.200">
    <property type="match status" value="1"/>
</dbReference>
<dbReference type="InterPro" id="IPR000757">
    <property type="entry name" value="Beta-glucanase-like"/>
</dbReference>
<dbReference type="Pfam" id="PF03935">
    <property type="entry name" value="SKN1_KRE6_Sbg1"/>
    <property type="match status" value="1"/>
</dbReference>
<evidence type="ECO:0000256" key="5">
    <source>
        <dbReference type="ARBA" id="ARBA00022968"/>
    </source>
</evidence>
<dbReference type="EMBL" id="VSSQ01031564">
    <property type="protein sequence ID" value="MPM82490.1"/>
    <property type="molecule type" value="Genomic_DNA"/>
</dbReference>
<dbReference type="GO" id="GO:0005975">
    <property type="term" value="P:carbohydrate metabolic process"/>
    <property type="evidence" value="ECO:0007669"/>
    <property type="project" value="InterPro"/>
</dbReference>
<dbReference type="AlphaFoldDB" id="A0A645CZ52"/>
<evidence type="ECO:0000256" key="4">
    <source>
        <dbReference type="ARBA" id="ARBA00022692"/>
    </source>
</evidence>
<comment type="similarity">
    <text evidence="3">Belongs to the SKN1/KRE6 family.</text>
</comment>
<evidence type="ECO:0000256" key="2">
    <source>
        <dbReference type="ARBA" id="ARBA00006865"/>
    </source>
</evidence>
<dbReference type="CDD" id="cd08023">
    <property type="entry name" value="GH16_laminarinase_like"/>
    <property type="match status" value="1"/>
</dbReference>
<dbReference type="EC" id="3.2.1.73" evidence="11"/>
<evidence type="ECO:0000256" key="3">
    <source>
        <dbReference type="ARBA" id="ARBA00010962"/>
    </source>
</evidence>
<comment type="subcellular location">
    <subcellularLocation>
        <location evidence="1">Membrane</location>
        <topology evidence="1">Single-pass type II membrane protein</topology>
    </subcellularLocation>
</comment>
<evidence type="ECO:0000313" key="11">
    <source>
        <dbReference type="EMBL" id="MPM82490.1"/>
    </source>
</evidence>
<keyword evidence="6" id="KW-1133">Transmembrane helix</keyword>
<protein>
    <submittedName>
        <fullName evidence="11">Beta-glucanase</fullName>
        <ecNumber evidence="11">3.2.1.73</ecNumber>
    </submittedName>
</protein>
<keyword evidence="5" id="KW-0735">Signal-anchor</keyword>
<dbReference type="InterPro" id="IPR050546">
    <property type="entry name" value="Glycosyl_Hydrlase_16"/>
</dbReference>
<evidence type="ECO:0000256" key="8">
    <source>
        <dbReference type="ARBA" id="ARBA00023180"/>
    </source>
</evidence>
<evidence type="ECO:0000256" key="9">
    <source>
        <dbReference type="ARBA" id="ARBA00023316"/>
    </source>
</evidence>
<evidence type="ECO:0000256" key="6">
    <source>
        <dbReference type="ARBA" id="ARBA00022989"/>
    </source>
</evidence>
<evidence type="ECO:0000256" key="1">
    <source>
        <dbReference type="ARBA" id="ARBA00004606"/>
    </source>
</evidence>
<dbReference type="InterPro" id="IPR005629">
    <property type="entry name" value="Skn1/Kre6/Sbg1"/>
</dbReference>
<name>A0A645CZ52_9ZZZZ</name>
<dbReference type="GO" id="GO:0042972">
    <property type="term" value="F:licheninase activity"/>
    <property type="evidence" value="ECO:0007669"/>
    <property type="project" value="UniProtKB-EC"/>
</dbReference>
<dbReference type="PROSITE" id="PS51762">
    <property type="entry name" value="GH16_2"/>
    <property type="match status" value="1"/>
</dbReference>
<keyword evidence="11" id="KW-0378">Hydrolase</keyword>
<keyword evidence="8" id="KW-0325">Glycoprotein</keyword>
<evidence type="ECO:0000256" key="7">
    <source>
        <dbReference type="ARBA" id="ARBA00023136"/>
    </source>
</evidence>
<evidence type="ECO:0000259" key="10">
    <source>
        <dbReference type="PROSITE" id="PS51762"/>
    </source>
</evidence>
<dbReference type="PANTHER" id="PTHR10963">
    <property type="entry name" value="GLYCOSYL HYDROLASE-RELATED"/>
    <property type="match status" value="1"/>
</dbReference>
<dbReference type="InterPro" id="IPR013320">
    <property type="entry name" value="ConA-like_dom_sf"/>
</dbReference>
<reference evidence="11" key="1">
    <citation type="submission" date="2019-08" db="EMBL/GenBank/DDBJ databases">
        <authorList>
            <person name="Kucharzyk K."/>
            <person name="Murdoch R.W."/>
            <person name="Higgins S."/>
            <person name="Loffler F."/>
        </authorList>
    </citation>
    <scope>NUCLEOTIDE SEQUENCE</scope>
</reference>
<dbReference type="GO" id="GO:0016020">
    <property type="term" value="C:membrane"/>
    <property type="evidence" value="ECO:0007669"/>
    <property type="project" value="UniProtKB-SubCell"/>
</dbReference>
<proteinExistence type="inferred from homology"/>
<comment type="similarity">
    <text evidence="2">Belongs to the glycosyl hydrolase 16 family.</text>
</comment>
<dbReference type="PANTHER" id="PTHR10963:SF55">
    <property type="entry name" value="GLYCOSIDE HYDROLASE FAMILY 16 PROTEIN"/>
    <property type="match status" value="1"/>
</dbReference>
<feature type="domain" description="GH16" evidence="10">
    <location>
        <begin position="18"/>
        <end position="277"/>
    </location>
</feature>
<gene>
    <name evidence="11" type="primary">bglA_15</name>
    <name evidence="11" type="ORF">SDC9_129551</name>
</gene>
<dbReference type="Pfam" id="PF00722">
    <property type="entry name" value="Glyco_hydro_16"/>
    <property type="match status" value="1"/>
</dbReference>
<keyword evidence="9" id="KW-0961">Cell wall biogenesis/degradation</keyword>
<accession>A0A645CZ52</accession>
<comment type="caution">
    <text evidence="11">The sequence shown here is derived from an EMBL/GenBank/DDBJ whole genome shotgun (WGS) entry which is preliminary data.</text>
</comment>